<dbReference type="EMBL" id="GGEC01072123">
    <property type="protein sequence ID" value="MBX52607.1"/>
    <property type="molecule type" value="Transcribed_RNA"/>
</dbReference>
<protein>
    <submittedName>
        <fullName evidence="1">Uncharacterized protein</fullName>
    </submittedName>
</protein>
<organism evidence="1">
    <name type="scientific">Rhizophora mucronata</name>
    <name type="common">Asiatic mangrove</name>
    <dbReference type="NCBI Taxonomy" id="61149"/>
    <lineage>
        <taxon>Eukaryota</taxon>
        <taxon>Viridiplantae</taxon>
        <taxon>Streptophyta</taxon>
        <taxon>Embryophyta</taxon>
        <taxon>Tracheophyta</taxon>
        <taxon>Spermatophyta</taxon>
        <taxon>Magnoliopsida</taxon>
        <taxon>eudicotyledons</taxon>
        <taxon>Gunneridae</taxon>
        <taxon>Pentapetalae</taxon>
        <taxon>rosids</taxon>
        <taxon>fabids</taxon>
        <taxon>Malpighiales</taxon>
        <taxon>Rhizophoraceae</taxon>
        <taxon>Rhizophora</taxon>
    </lineage>
</organism>
<evidence type="ECO:0000313" key="1">
    <source>
        <dbReference type="EMBL" id="MBX52607.1"/>
    </source>
</evidence>
<reference evidence="1" key="1">
    <citation type="submission" date="2018-02" db="EMBL/GenBank/DDBJ databases">
        <title>Rhizophora mucronata_Transcriptome.</title>
        <authorList>
            <person name="Meera S.P."/>
            <person name="Sreeshan A."/>
            <person name="Augustine A."/>
        </authorList>
    </citation>
    <scope>NUCLEOTIDE SEQUENCE</scope>
    <source>
        <tissue evidence="1">Leaf</tissue>
    </source>
</reference>
<sequence length="58" mass="6635">MPATRVSKLRILTTPQLDNNQKNSRFMITMQNYSLPRSQVLSWLSISPFNAGRRKGAL</sequence>
<dbReference type="AlphaFoldDB" id="A0A2P2PCY4"/>
<accession>A0A2P2PCY4</accession>
<name>A0A2P2PCY4_RHIMU</name>
<proteinExistence type="predicted"/>